<dbReference type="EMBL" id="QMQY01000048">
    <property type="protein sequence ID" value="RLE50787.1"/>
    <property type="molecule type" value="Genomic_DNA"/>
</dbReference>
<dbReference type="Gene3D" id="1.10.10.10">
    <property type="entry name" value="Winged helix-like DNA-binding domain superfamily/Winged helix DNA-binding domain"/>
    <property type="match status" value="1"/>
</dbReference>
<name>A0A497EU64_9CREN</name>
<dbReference type="InterPro" id="IPR001845">
    <property type="entry name" value="HTH_ArsR_DNA-bd_dom"/>
</dbReference>
<dbReference type="SMART" id="SM00418">
    <property type="entry name" value="HTH_ARSR"/>
    <property type="match status" value="1"/>
</dbReference>
<dbReference type="GO" id="GO:0003700">
    <property type="term" value="F:DNA-binding transcription factor activity"/>
    <property type="evidence" value="ECO:0007669"/>
    <property type="project" value="InterPro"/>
</dbReference>
<evidence type="ECO:0000313" key="2">
    <source>
        <dbReference type="EMBL" id="RLE50787.1"/>
    </source>
</evidence>
<dbReference type="InterPro" id="IPR036388">
    <property type="entry name" value="WH-like_DNA-bd_sf"/>
</dbReference>
<dbReference type="CDD" id="cd00090">
    <property type="entry name" value="HTH_ARSR"/>
    <property type="match status" value="1"/>
</dbReference>
<evidence type="ECO:0000313" key="3">
    <source>
        <dbReference type="Proteomes" id="UP000281962"/>
    </source>
</evidence>
<dbReference type="SUPFAM" id="SSF46785">
    <property type="entry name" value="Winged helix' DNA-binding domain"/>
    <property type="match status" value="1"/>
</dbReference>
<comment type="caution">
    <text evidence="2">The sequence shown here is derived from an EMBL/GenBank/DDBJ whole genome shotgun (WGS) entry which is preliminary data.</text>
</comment>
<gene>
    <name evidence="2" type="ORF">DRJ21_01460</name>
</gene>
<evidence type="ECO:0000259" key="1">
    <source>
        <dbReference type="PROSITE" id="PS50987"/>
    </source>
</evidence>
<dbReference type="Proteomes" id="UP000281962">
    <property type="component" value="Unassembled WGS sequence"/>
</dbReference>
<organism evidence="2 3">
    <name type="scientific">Thermoproteota archaeon</name>
    <dbReference type="NCBI Taxonomy" id="2056631"/>
    <lineage>
        <taxon>Archaea</taxon>
        <taxon>Thermoproteota</taxon>
    </lineage>
</organism>
<dbReference type="InterPro" id="IPR036390">
    <property type="entry name" value="WH_DNA-bd_sf"/>
</dbReference>
<dbReference type="InterPro" id="IPR011991">
    <property type="entry name" value="ArsR-like_HTH"/>
</dbReference>
<reference evidence="2 3" key="1">
    <citation type="submission" date="2018-06" db="EMBL/GenBank/DDBJ databases">
        <title>Extensive metabolic versatility and redundancy in microbially diverse, dynamic hydrothermal sediments.</title>
        <authorList>
            <person name="Dombrowski N."/>
            <person name="Teske A."/>
            <person name="Baker B.J."/>
        </authorList>
    </citation>
    <scope>NUCLEOTIDE SEQUENCE [LARGE SCALE GENOMIC DNA]</scope>
    <source>
        <strain evidence="2">B30_G17</strain>
    </source>
</reference>
<feature type="domain" description="HTH arsR-type" evidence="1">
    <location>
        <begin position="11"/>
        <end position="99"/>
    </location>
</feature>
<dbReference type="Pfam" id="PF01022">
    <property type="entry name" value="HTH_5"/>
    <property type="match status" value="1"/>
</dbReference>
<proteinExistence type="predicted"/>
<sequence length="99" mass="11186">MESEIYEENGVLIVKGKEVVNVASALSSETRLKILEFLRGKEADIGQVADFIKQSKANASAQMRILEKYRLVKTMYKPGIRGVKKVCTTDIREVRLILE</sequence>
<dbReference type="PROSITE" id="PS50987">
    <property type="entry name" value="HTH_ARSR_2"/>
    <property type="match status" value="1"/>
</dbReference>
<dbReference type="AlphaFoldDB" id="A0A497EU64"/>
<protein>
    <submittedName>
        <fullName evidence="2">ArsR family transcriptional regulator</fullName>
    </submittedName>
</protein>
<accession>A0A497EU64</accession>